<name>A0ABR2GRA1_9EUKA</name>
<proteinExistence type="predicted"/>
<keyword evidence="2" id="KW-1185">Reference proteome</keyword>
<dbReference type="EMBL" id="JAPFFF010000065">
    <property type="protein sequence ID" value="KAK8836452.1"/>
    <property type="molecule type" value="Genomic_DNA"/>
</dbReference>
<comment type="caution">
    <text evidence="1">The sequence shown here is derived from an EMBL/GenBank/DDBJ whole genome shotgun (WGS) entry which is preliminary data.</text>
</comment>
<gene>
    <name evidence="1" type="ORF">M9Y10_037711</name>
</gene>
<reference evidence="1 2" key="1">
    <citation type="submission" date="2024-04" db="EMBL/GenBank/DDBJ databases">
        <title>Tritrichomonas musculus Genome.</title>
        <authorList>
            <person name="Alves-Ferreira E."/>
            <person name="Grigg M."/>
            <person name="Lorenzi H."/>
            <person name="Galac M."/>
        </authorList>
    </citation>
    <scope>NUCLEOTIDE SEQUENCE [LARGE SCALE GENOMIC DNA]</scope>
    <source>
        <strain evidence="1 2">EAF2021</strain>
    </source>
</reference>
<sequence>MCSNLGIANEEEKLSFYLCDPSCFWKTIIVNKKSKFELVKTVLPKDYDYTFVFKGEIINPNRSFEDVGVKNGNTIIVIKHEKNKEKSIDSKWIKLSMDTAFDKKLQILSNKGSKGEYDRLSDIRQMKYEGSLKIYKTRMHKKYIYTMEESKEESEIKYNPNHGYVRPTSPCTEKMPVMWEA</sequence>
<dbReference type="Proteomes" id="UP001470230">
    <property type="component" value="Unassembled WGS sequence"/>
</dbReference>
<protein>
    <recommendedName>
        <fullName evidence="3">Ubiquitin-like domain-containing protein</fullName>
    </recommendedName>
</protein>
<organism evidence="1 2">
    <name type="scientific">Tritrichomonas musculus</name>
    <dbReference type="NCBI Taxonomy" id="1915356"/>
    <lineage>
        <taxon>Eukaryota</taxon>
        <taxon>Metamonada</taxon>
        <taxon>Parabasalia</taxon>
        <taxon>Tritrichomonadida</taxon>
        <taxon>Tritrichomonadidae</taxon>
        <taxon>Tritrichomonas</taxon>
    </lineage>
</organism>
<evidence type="ECO:0000313" key="1">
    <source>
        <dbReference type="EMBL" id="KAK8836452.1"/>
    </source>
</evidence>
<accession>A0ABR2GRA1</accession>
<evidence type="ECO:0000313" key="2">
    <source>
        <dbReference type="Proteomes" id="UP001470230"/>
    </source>
</evidence>
<evidence type="ECO:0008006" key="3">
    <source>
        <dbReference type="Google" id="ProtNLM"/>
    </source>
</evidence>